<protein>
    <submittedName>
        <fullName evidence="1">Uncharacterized protein</fullName>
    </submittedName>
</protein>
<dbReference type="Proteomes" id="UP001055439">
    <property type="component" value="Chromosome 7"/>
</dbReference>
<dbReference type="AlphaFoldDB" id="A0A9E7KHU7"/>
<reference evidence="1" key="1">
    <citation type="submission" date="2022-05" db="EMBL/GenBank/DDBJ databases">
        <title>The Musa troglodytarum L. genome provides insights into the mechanism of non-climacteric behaviour and enrichment of carotenoids.</title>
        <authorList>
            <person name="Wang J."/>
        </authorList>
    </citation>
    <scope>NUCLEOTIDE SEQUENCE</scope>
    <source>
        <tissue evidence="1">Leaf</tissue>
    </source>
</reference>
<keyword evidence="2" id="KW-1185">Reference proteome</keyword>
<dbReference type="EMBL" id="CP097509">
    <property type="protein sequence ID" value="URE17931.1"/>
    <property type="molecule type" value="Genomic_DNA"/>
</dbReference>
<evidence type="ECO:0000313" key="1">
    <source>
        <dbReference type="EMBL" id="URE17931.1"/>
    </source>
</evidence>
<name>A0A9E7KHU7_9LILI</name>
<sequence>MTCAGLVNQACVWGFFSWSSCLDKPERSINTSSEAHKLTAAGDVDGLDRLSAMPPSASAAFSTPGRSALRTWASGVSFRSIRVLAKAVTKVGGDSERERKVSKTLLRRMKEMLVQNRLIRKARGLVVPVCRACSLLMGSKWEQWLEVFIAWEVTAPVISRLCKDGCGITICISFKRTRNKQRKDT</sequence>
<gene>
    <name evidence="1" type="ORF">MUK42_06714</name>
</gene>
<organism evidence="1 2">
    <name type="scientific">Musa troglodytarum</name>
    <name type="common">fe'i banana</name>
    <dbReference type="NCBI Taxonomy" id="320322"/>
    <lineage>
        <taxon>Eukaryota</taxon>
        <taxon>Viridiplantae</taxon>
        <taxon>Streptophyta</taxon>
        <taxon>Embryophyta</taxon>
        <taxon>Tracheophyta</taxon>
        <taxon>Spermatophyta</taxon>
        <taxon>Magnoliopsida</taxon>
        <taxon>Liliopsida</taxon>
        <taxon>Zingiberales</taxon>
        <taxon>Musaceae</taxon>
        <taxon>Musa</taxon>
    </lineage>
</organism>
<proteinExistence type="predicted"/>
<accession>A0A9E7KHU7</accession>
<evidence type="ECO:0000313" key="2">
    <source>
        <dbReference type="Proteomes" id="UP001055439"/>
    </source>
</evidence>